<dbReference type="EMBL" id="OFSM01000047">
    <property type="protein sequence ID" value="SOY32372.1"/>
    <property type="molecule type" value="Genomic_DNA"/>
</dbReference>
<organism evidence="1 2">
    <name type="scientific">Acetatifactor muris</name>
    <dbReference type="NCBI Taxonomy" id="879566"/>
    <lineage>
        <taxon>Bacteria</taxon>
        <taxon>Bacillati</taxon>
        <taxon>Bacillota</taxon>
        <taxon>Clostridia</taxon>
        <taxon>Lachnospirales</taxon>
        <taxon>Lachnospiraceae</taxon>
        <taxon>Acetatifactor</taxon>
    </lineage>
</organism>
<protein>
    <submittedName>
        <fullName evidence="1">Uncharacterized protein</fullName>
    </submittedName>
</protein>
<sequence length="33" mass="3784">MLRTAEEQGCPFLLGHGAFVKVFVMKQPQDYRS</sequence>
<reference evidence="1 2" key="1">
    <citation type="submission" date="2018-01" db="EMBL/GenBank/DDBJ databases">
        <authorList>
            <person name="Gaut B.S."/>
            <person name="Morton B.R."/>
            <person name="Clegg M.T."/>
            <person name="Duvall M.R."/>
        </authorList>
    </citation>
    <scope>NUCLEOTIDE SEQUENCE [LARGE SCALE GENOMIC DNA]</scope>
    <source>
        <strain evidence="1">GP69</strain>
    </source>
</reference>
<evidence type="ECO:0000313" key="2">
    <source>
        <dbReference type="Proteomes" id="UP000236311"/>
    </source>
</evidence>
<dbReference type="AlphaFoldDB" id="A0A2K4ZPT3"/>
<dbReference type="Proteomes" id="UP000236311">
    <property type="component" value="Unassembled WGS sequence"/>
</dbReference>
<proteinExistence type="predicted"/>
<gene>
    <name evidence="1" type="ORF">AMURIS_05130</name>
</gene>
<name>A0A2K4ZPT3_9FIRM</name>
<keyword evidence="2" id="KW-1185">Reference proteome</keyword>
<accession>A0A2K4ZPT3</accession>
<evidence type="ECO:0000313" key="1">
    <source>
        <dbReference type="EMBL" id="SOY32372.1"/>
    </source>
</evidence>